<dbReference type="EMBL" id="JADQDO010000003">
    <property type="protein sequence ID" value="MBF9233399.1"/>
    <property type="molecule type" value="Genomic_DNA"/>
</dbReference>
<feature type="chain" id="PRO_5037434681" description="Lipoprotein with Yx(FWY)xxD motif" evidence="1">
    <location>
        <begin position="24"/>
        <end position="125"/>
    </location>
</feature>
<keyword evidence="1" id="KW-0732">Signal</keyword>
<evidence type="ECO:0000256" key="1">
    <source>
        <dbReference type="SAM" id="SignalP"/>
    </source>
</evidence>
<keyword evidence="3" id="KW-1185">Reference proteome</keyword>
<protein>
    <recommendedName>
        <fullName evidence="4">Lipoprotein with Yx(FWY)xxD motif</fullName>
    </recommendedName>
</protein>
<dbReference type="PIRSF" id="PIRSF029720">
    <property type="entry name" value="UCP029720"/>
    <property type="match status" value="1"/>
</dbReference>
<evidence type="ECO:0000313" key="3">
    <source>
        <dbReference type="Proteomes" id="UP000599312"/>
    </source>
</evidence>
<dbReference type="Proteomes" id="UP000599312">
    <property type="component" value="Unassembled WGS sequence"/>
</dbReference>
<dbReference type="PANTHER" id="PTHR39335:SF1">
    <property type="entry name" value="BLL4220 PROTEIN"/>
    <property type="match status" value="1"/>
</dbReference>
<comment type="caution">
    <text evidence="2">The sequence shown here is derived from an EMBL/GenBank/DDBJ whole genome shotgun (WGS) entry which is preliminary data.</text>
</comment>
<dbReference type="InterPro" id="IPR014558">
    <property type="entry name" value="UCP029720"/>
</dbReference>
<feature type="signal peptide" evidence="1">
    <location>
        <begin position="1"/>
        <end position="23"/>
    </location>
</feature>
<sequence length="125" mass="13397">MLKVGFVVALLAGAVLGAQPAFAQAKVGETSKGKTLVDGRGMTLYVYDRDTPEKSNCNGACAQNWPPLTAAADAKTMERWTIIVRDDGTRQWAYQGKPLYSWAKDSKPGDVTGDGVANAWHVAQP</sequence>
<organism evidence="2 3">
    <name type="scientific">Microvirga alba</name>
    <dbReference type="NCBI Taxonomy" id="2791025"/>
    <lineage>
        <taxon>Bacteria</taxon>
        <taxon>Pseudomonadati</taxon>
        <taxon>Pseudomonadota</taxon>
        <taxon>Alphaproteobacteria</taxon>
        <taxon>Hyphomicrobiales</taxon>
        <taxon>Methylobacteriaceae</taxon>
        <taxon>Microvirga</taxon>
    </lineage>
</organism>
<dbReference type="InterPro" id="IPR005297">
    <property type="entry name" value="Lipoprotein_repeat"/>
</dbReference>
<accession>A0A931BRE0</accession>
<dbReference type="PANTHER" id="PTHR39335">
    <property type="entry name" value="BLL4220 PROTEIN"/>
    <property type="match status" value="1"/>
</dbReference>
<evidence type="ECO:0008006" key="4">
    <source>
        <dbReference type="Google" id="ProtNLM"/>
    </source>
</evidence>
<dbReference type="RefSeq" id="WP_196271407.1">
    <property type="nucleotide sequence ID" value="NZ_JADQDO010000003.1"/>
</dbReference>
<evidence type="ECO:0000313" key="2">
    <source>
        <dbReference type="EMBL" id="MBF9233399.1"/>
    </source>
</evidence>
<name>A0A931BRE0_9HYPH</name>
<proteinExistence type="predicted"/>
<dbReference type="AlphaFoldDB" id="A0A931BRE0"/>
<dbReference type="GO" id="GO:0043448">
    <property type="term" value="P:alkane catabolic process"/>
    <property type="evidence" value="ECO:0007669"/>
    <property type="project" value="TreeGrafter"/>
</dbReference>
<reference evidence="2" key="1">
    <citation type="submission" date="2020-11" db="EMBL/GenBank/DDBJ databases">
        <authorList>
            <person name="Kim M.K."/>
        </authorList>
    </citation>
    <scope>NUCLEOTIDE SEQUENCE</scope>
    <source>
        <strain evidence="2">BT350</strain>
    </source>
</reference>
<gene>
    <name evidence="2" type="ORF">I2H38_08400</name>
</gene>
<dbReference type="Pfam" id="PF03640">
    <property type="entry name" value="Lipoprotein_15"/>
    <property type="match status" value="2"/>
</dbReference>